<dbReference type="InterPro" id="IPR050697">
    <property type="entry name" value="Adenylyl/Guanylyl_Cyclase_3/4"/>
</dbReference>
<feature type="transmembrane region" description="Helical" evidence="1">
    <location>
        <begin position="323"/>
        <end position="342"/>
    </location>
</feature>
<feature type="transmembrane region" description="Helical" evidence="1">
    <location>
        <begin position="379"/>
        <end position="397"/>
    </location>
</feature>
<dbReference type="GO" id="GO:0035556">
    <property type="term" value="P:intracellular signal transduction"/>
    <property type="evidence" value="ECO:0007669"/>
    <property type="project" value="InterPro"/>
</dbReference>
<dbReference type="Proteomes" id="UP000218934">
    <property type="component" value="Unassembled WGS sequence"/>
</dbReference>
<feature type="transmembrane region" description="Helical" evidence="1">
    <location>
        <begin position="349"/>
        <end position="367"/>
    </location>
</feature>
<dbReference type="SUPFAM" id="SSF55073">
    <property type="entry name" value="Nucleotide cyclase"/>
    <property type="match status" value="1"/>
</dbReference>
<dbReference type="InterPro" id="IPR007890">
    <property type="entry name" value="CHASE2"/>
</dbReference>
<dbReference type="Pfam" id="PF00211">
    <property type="entry name" value="Guanylate_cyc"/>
    <property type="match status" value="1"/>
</dbReference>
<keyword evidence="4" id="KW-1185">Reference proteome</keyword>
<proteinExistence type="predicted"/>
<dbReference type="KEGG" id="rdi:CMV14_14035"/>
<dbReference type="GO" id="GO:0006171">
    <property type="term" value="P:cAMP biosynthetic process"/>
    <property type="evidence" value="ECO:0007669"/>
    <property type="project" value="TreeGrafter"/>
</dbReference>
<accession>A0A2A4FNT9</accession>
<evidence type="ECO:0000313" key="3">
    <source>
        <dbReference type="EMBL" id="PCE39759.1"/>
    </source>
</evidence>
<evidence type="ECO:0000256" key="1">
    <source>
        <dbReference type="SAM" id="Phobius"/>
    </source>
</evidence>
<dbReference type="CDD" id="cd07302">
    <property type="entry name" value="CHD"/>
    <property type="match status" value="1"/>
</dbReference>
<dbReference type="InterPro" id="IPR029787">
    <property type="entry name" value="Nucleotide_cyclase"/>
</dbReference>
<evidence type="ECO:0000259" key="2">
    <source>
        <dbReference type="PROSITE" id="PS50125"/>
    </source>
</evidence>
<dbReference type="SMART" id="SM01080">
    <property type="entry name" value="CHASE2"/>
    <property type="match status" value="1"/>
</dbReference>
<keyword evidence="1" id="KW-0812">Transmembrane</keyword>
<dbReference type="AlphaFoldDB" id="A0A2A4FNT9"/>
<dbReference type="PROSITE" id="PS50125">
    <property type="entry name" value="GUANYLATE_CYCLASE_2"/>
    <property type="match status" value="1"/>
</dbReference>
<keyword evidence="1" id="KW-1133">Transmembrane helix</keyword>
<dbReference type="SMART" id="SM00044">
    <property type="entry name" value="CYCc"/>
    <property type="match status" value="1"/>
</dbReference>
<dbReference type="PANTHER" id="PTHR43081">
    <property type="entry name" value="ADENYLATE CYCLASE, TERMINAL-DIFFERENTIATION SPECIFIC-RELATED"/>
    <property type="match status" value="1"/>
</dbReference>
<keyword evidence="1" id="KW-0472">Membrane</keyword>
<gene>
    <name evidence="3" type="ORF">COO09_23850</name>
</gene>
<reference evidence="3 4" key="1">
    <citation type="submission" date="2017-09" db="EMBL/GenBank/DDBJ databases">
        <title>The Catabolism of 3,6-Dichlorosalicylic acid is Initiated by the Cytochrome P450 Monooxygenase DsmABC in Rhizorhabdus dicambivorans Ndbn-20.</title>
        <authorList>
            <person name="Na L."/>
        </authorList>
    </citation>
    <scope>NUCLEOTIDE SEQUENCE [LARGE SCALE GENOMIC DNA]</scope>
    <source>
        <strain evidence="3 4">Ndbn-20m</strain>
    </source>
</reference>
<comment type="caution">
    <text evidence="3">The sequence shown here is derived from an EMBL/GenBank/DDBJ whole genome shotgun (WGS) entry which is preliminary data.</text>
</comment>
<dbReference type="PANTHER" id="PTHR43081:SF1">
    <property type="entry name" value="ADENYLATE CYCLASE, TERMINAL-DIFFERENTIATION SPECIFIC"/>
    <property type="match status" value="1"/>
</dbReference>
<evidence type="ECO:0000313" key="4">
    <source>
        <dbReference type="Proteomes" id="UP000218934"/>
    </source>
</evidence>
<dbReference type="Gene3D" id="3.30.70.1230">
    <property type="entry name" value="Nucleotide cyclase"/>
    <property type="match status" value="1"/>
</dbReference>
<dbReference type="InterPro" id="IPR001054">
    <property type="entry name" value="A/G_cyclase"/>
</dbReference>
<dbReference type="OrthoDB" id="9789782at2"/>
<dbReference type="EMBL" id="NWUF01000047">
    <property type="protein sequence ID" value="PCE39759.1"/>
    <property type="molecule type" value="Genomic_DNA"/>
</dbReference>
<dbReference type="RefSeq" id="WP_066969892.1">
    <property type="nucleotide sequence ID" value="NZ_CP023449.1"/>
</dbReference>
<dbReference type="Pfam" id="PF05226">
    <property type="entry name" value="CHASE2"/>
    <property type="match status" value="1"/>
</dbReference>
<protein>
    <submittedName>
        <fullName evidence="3">Adenylate/guanylate cyclase domain-containing protein</fullName>
    </submittedName>
</protein>
<feature type="domain" description="Guanylate cyclase" evidence="2">
    <location>
        <begin position="441"/>
        <end position="573"/>
    </location>
</feature>
<sequence length="681" mass="75075">MAENGEGASLGARIRGFGPVARKTLKQIGPVRLVVTALFLALGLLFAKYSWNIMLARDAERALYDVRALLASPHVETDPRIVMVTFNEETLRLTGRRSPLDRAMLARALTQLDQMKPKAIGIDILIDQPTPEDQQLIDAFRGMKTPTYLGLATNKTNSAFMTYEQEMFLRDFQKQTRPGNVHFTSIRLAADQDGVMRSWPDQPRELPPLMANSLTQGFPEYRDHQGSIRYRLPVNYERPVFDKLPVELIANPDLLEAFRGQIEGKYILIGGNIPDVDQFTTPASRMKDPATGRVGETTIGLEIHATLLAQMLDHFMFKAIPNWGLWLIAIGVVLLGALTAVGNMKIWKLSLLLIVQLAAVAVVPFVWQFNGVDTQGLPVFGWLIGWIFAYSAVGTAARGIGSEQRNFAASALGKYLPGDIAKDIMKNPERLQLHGEKRDIIAVFSDLEGFTKLSHQIEPEMVALLLNRYLDLLSETVLAHGGTLDKFVGDAIVAFWGAPISRPDDADRAVKCAIAMYEAGEKFRAEAPEGVPPIGVTRVGCHRGEAIVGNFGGEGRIQYTALGDSMNTAARLEGANKYLKTKTLVSDTVVEKSTLGYFRPMGRIAVSGRSTPMIIYEPVPDFSLEAVQQFTDTLRRFDDGDMTALAEFEQMAVTNPDDKALANLIKRLHEVGPGGYSALDK</sequence>
<name>A0A2A4FNT9_9SPHN</name>
<dbReference type="GO" id="GO:0004016">
    <property type="term" value="F:adenylate cyclase activity"/>
    <property type="evidence" value="ECO:0007669"/>
    <property type="project" value="UniProtKB-ARBA"/>
</dbReference>
<feature type="transmembrane region" description="Helical" evidence="1">
    <location>
        <begin position="31"/>
        <end position="51"/>
    </location>
</feature>
<organism evidence="3 4">
    <name type="scientific">Rhizorhabdus dicambivorans</name>
    <dbReference type="NCBI Taxonomy" id="1850238"/>
    <lineage>
        <taxon>Bacteria</taxon>
        <taxon>Pseudomonadati</taxon>
        <taxon>Pseudomonadota</taxon>
        <taxon>Alphaproteobacteria</taxon>
        <taxon>Sphingomonadales</taxon>
        <taxon>Sphingomonadaceae</taxon>
        <taxon>Rhizorhabdus</taxon>
    </lineage>
</organism>